<dbReference type="InterPro" id="IPR018062">
    <property type="entry name" value="HTH_AraC-typ_CS"/>
</dbReference>
<dbReference type="SUPFAM" id="SSF46689">
    <property type="entry name" value="Homeodomain-like"/>
    <property type="match status" value="1"/>
</dbReference>
<dbReference type="InterPro" id="IPR018060">
    <property type="entry name" value="HTH_AraC"/>
</dbReference>
<feature type="domain" description="HTH araC/xylS-type" evidence="6">
    <location>
        <begin position="166"/>
        <end position="266"/>
    </location>
</feature>
<keyword evidence="1" id="KW-0678">Repressor</keyword>
<dbReference type="PRINTS" id="PR00032">
    <property type="entry name" value="HTHARAC"/>
</dbReference>
<dbReference type="Proteomes" id="UP000220246">
    <property type="component" value="Unassembled WGS sequence"/>
</dbReference>
<accession>A0A2A7USH5</accession>
<dbReference type="Pfam" id="PF12833">
    <property type="entry name" value="HTH_18"/>
    <property type="match status" value="1"/>
</dbReference>
<dbReference type="Gene3D" id="1.10.10.60">
    <property type="entry name" value="Homeodomain-like"/>
    <property type="match status" value="1"/>
</dbReference>
<dbReference type="RefSeq" id="WP_066540085.1">
    <property type="nucleotide sequence ID" value="NZ_PDEA01000001.1"/>
</dbReference>
<evidence type="ECO:0000256" key="4">
    <source>
        <dbReference type="ARBA" id="ARBA00023159"/>
    </source>
</evidence>
<dbReference type="GO" id="GO:0043565">
    <property type="term" value="F:sequence-specific DNA binding"/>
    <property type="evidence" value="ECO:0007669"/>
    <property type="project" value="InterPro"/>
</dbReference>
<dbReference type="PANTHER" id="PTHR11019">
    <property type="entry name" value="HTH-TYPE TRANSCRIPTIONAL REGULATOR NIMR"/>
    <property type="match status" value="1"/>
</dbReference>
<reference evidence="8" key="1">
    <citation type="submission" date="2017-09" db="EMBL/GenBank/DDBJ databases">
        <title>FDA dAtabase for Regulatory Grade micrObial Sequences (FDA-ARGOS): Supporting development and validation of Infectious Disease Dx tests.</title>
        <authorList>
            <person name="Minogue T."/>
            <person name="Wolcott M."/>
            <person name="Wasieloski L."/>
            <person name="Aguilar W."/>
            <person name="Moore D."/>
            <person name="Tallon L."/>
            <person name="Sadzewicz L."/>
            <person name="Ott S."/>
            <person name="Zhao X."/>
            <person name="Nagaraj S."/>
            <person name="Vavikolanu K."/>
            <person name="Aluvathingal J."/>
            <person name="Nadendla S."/>
            <person name="Sichtig H."/>
        </authorList>
    </citation>
    <scope>NUCLEOTIDE SEQUENCE [LARGE SCALE GENOMIC DNA]</scope>
    <source>
        <strain evidence="8">FDAARGOS_394</strain>
    </source>
</reference>
<evidence type="ECO:0000256" key="1">
    <source>
        <dbReference type="ARBA" id="ARBA00022491"/>
    </source>
</evidence>
<dbReference type="PROSITE" id="PS01124">
    <property type="entry name" value="HTH_ARAC_FAMILY_2"/>
    <property type="match status" value="1"/>
</dbReference>
<organism evidence="7 8">
    <name type="scientific">Comamonas terrigena</name>
    <dbReference type="NCBI Taxonomy" id="32013"/>
    <lineage>
        <taxon>Bacteria</taxon>
        <taxon>Pseudomonadati</taxon>
        <taxon>Pseudomonadota</taxon>
        <taxon>Betaproteobacteria</taxon>
        <taxon>Burkholderiales</taxon>
        <taxon>Comamonadaceae</taxon>
        <taxon>Comamonas</taxon>
    </lineage>
</organism>
<keyword evidence="3" id="KW-0238">DNA-binding</keyword>
<dbReference type="OrthoDB" id="9804543at2"/>
<dbReference type="PROSITE" id="PS00041">
    <property type="entry name" value="HTH_ARAC_FAMILY_1"/>
    <property type="match status" value="1"/>
</dbReference>
<dbReference type="InterPro" id="IPR020449">
    <property type="entry name" value="Tscrpt_reg_AraC-type_HTH"/>
</dbReference>
<dbReference type="GeneID" id="80800063"/>
<dbReference type="InterPro" id="IPR009057">
    <property type="entry name" value="Homeodomain-like_sf"/>
</dbReference>
<protein>
    <submittedName>
        <fullName evidence="7">AraC family transcriptional regulator</fullName>
    </submittedName>
</protein>
<dbReference type="AlphaFoldDB" id="A0A2A7USH5"/>
<evidence type="ECO:0000256" key="2">
    <source>
        <dbReference type="ARBA" id="ARBA00023015"/>
    </source>
</evidence>
<evidence type="ECO:0000259" key="6">
    <source>
        <dbReference type="PROSITE" id="PS01124"/>
    </source>
</evidence>
<dbReference type="PANTHER" id="PTHR11019:SF159">
    <property type="entry name" value="TRANSCRIPTIONAL REGULATOR-RELATED"/>
    <property type="match status" value="1"/>
</dbReference>
<dbReference type="SUPFAM" id="SSF51182">
    <property type="entry name" value="RmlC-like cupins"/>
    <property type="match status" value="1"/>
</dbReference>
<keyword evidence="5" id="KW-0804">Transcription</keyword>
<dbReference type="GO" id="GO:0003700">
    <property type="term" value="F:DNA-binding transcription factor activity"/>
    <property type="evidence" value="ECO:0007669"/>
    <property type="project" value="InterPro"/>
</dbReference>
<sequence>MNIAETTKRRDLASRPVPVLARLPRTVYARAEQMQRKAATVAHAHDWVQFSYASQGVLQVQTHQGLFIAPPQWAILIPQQLVHSVVNAPRTEIRSLYIATPALQDLGGACRVLEVSPLLREMIRHFATLPVEYAEEGADGRLVQVLLDQIHAAPQAALRLPWPEDERLRAWCRHLLDVPDAPLQLAQWSQELGVSERTLGRWFQRQTQMSFRQWRQRARLLAALPQLQDLQSVTEVALVCGYDSTSAFIAAFRQLFGRTPGQLLRAAAA</sequence>
<dbReference type="Pfam" id="PF02311">
    <property type="entry name" value="AraC_binding"/>
    <property type="match status" value="1"/>
</dbReference>
<evidence type="ECO:0000256" key="5">
    <source>
        <dbReference type="ARBA" id="ARBA00023163"/>
    </source>
</evidence>
<proteinExistence type="predicted"/>
<evidence type="ECO:0000313" key="7">
    <source>
        <dbReference type="EMBL" id="PEH88146.1"/>
    </source>
</evidence>
<comment type="caution">
    <text evidence="7">The sequence shown here is derived from an EMBL/GenBank/DDBJ whole genome shotgun (WGS) entry which is preliminary data.</text>
</comment>
<name>A0A2A7USH5_COMTR</name>
<dbReference type="STRING" id="1219032.GCA_001515545_03242"/>
<evidence type="ECO:0000313" key="8">
    <source>
        <dbReference type="Proteomes" id="UP000220246"/>
    </source>
</evidence>
<dbReference type="InterPro" id="IPR011051">
    <property type="entry name" value="RmlC_Cupin_sf"/>
</dbReference>
<dbReference type="FunFam" id="1.10.10.60:FF:000132">
    <property type="entry name" value="AraC family transcriptional regulator"/>
    <property type="match status" value="1"/>
</dbReference>
<keyword evidence="2" id="KW-0805">Transcription regulation</keyword>
<dbReference type="EMBL" id="PDEA01000001">
    <property type="protein sequence ID" value="PEH88146.1"/>
    <property type="molecule type" value="Genomic_DNA"/>
</dbReference>
<dbReference type="CDD" id="cd06124">
    <property type="entry name" value="cupin_NimR-like_N"/>
    <property type="match status" value="1"/>
</dbReference>
<dbReference type="SMART" id="SM00342">
    <property type="entry name" value="HTH_ARAC"/>
    <property type="match status" value="1"/>
</dbReference>
<dbReference type="InterPro" id="IPR003313">
    <property type="entry name" value="AraC-bd"/>
</dbReference>
<keyword evidence="8" id="KW-1185">Reference proteome</keyword>
<keyword evidence="4" id="KW-0010">Activator</keyword>
<evidence type="ECO:0000256" key="3">
    <source>
        <dbReference type="ARBA" id="ARBA00023125"/>
    </source>
</evidence>
<gene>
    <name evidence="7" type="ORF">CRM82_05595</name>
</gene>